<accession>A0A084W252</accession>
<dbReference type="EMBL" id="ATLV01019499">
    <property type="status" value="NOT_ANNOTATED_CDS"/>
    <property type="molecule type" value="Genomic_DNA"/>
</dbReference>
<dbReference type="EMBL" id="KE525273">
    <property type="protein sequence ID" value="KFB44296.1"/>
    <property type="molecule type" value="Genomic_DNA"/>
</dbReference>
<feature type="region of interest" description="Disordered" evidence="1">
    <location>
        <begin position="54"/>
        <end position="90"/>
    </location>
</feature>
<gene>
    <name evidence="2" type="ORF">ZHAS_00012165</name>
</gene>
<dbReference type="VEuPathDB" id="VectorBase:ASIC012165"/>
<evidence type="ECO:0000313" key="3">
    <source>
        <dbReference type="EnsemblMetazoa" id="ASIC012165-PA"/>
    </source>
</evidence>
<dbReference type="Proteomes" id="UP000030765">
    <property type="component" value="Unassembled WGS sequence"/>
</dbReference>
<evidence type="ECO:0000256" key="1">
    <source>
        <dbReference type="SAM" id="MobiDB-lite"/>
    </source>
</evidence>
<evidence type="ECO:0000313" key="4">
    <source>
        <dbReference type="Proteomes" id="UP000030765"/>
    </source>
</evidence>
<dbReference type="EnsemblMetazoa" id="ASIC012165-RA">
    <property type="protein sequence ID" value="ASIC012165-PA"/>
    <property type="gene ID" value="ASIC012165"/>
</dbReference>
<keyword evidence="4" id="KW-1185">Reference proteome</keyword>
<organism evidence="2">
    <name type="scientific">Anopheles sinensis</name>
    <name type="common">Mosquito</name>
    <dbReference type="NCBI Taxonomy" id="74873"/>
    <lineage>
        <taxon>Eukaryota</taxon>
        <taxon>Metazoa</taxon>
        <taxon>Ecdysozoa</taxon>
        <taxon>Arthropoda</taxon>
        <taxon>Hexapoda</taxon>
        <taxon>Insecta</taxon>
        <taxon>Pterygota</taxon>
        <taxon>Neoptera</taxon>
        <taxon>Endopterygota</taxon>
        <taxon>Diptera</taxon>
        <taxon>Nematocera</taxon>
        <taxon>Culicoidea</taxon>
        <taxon>Culicidae</taxon>
        <taxon>Anophelinae</taxon>
        <taxon>Anopheles</taxon>
    </lineage>
</organism>
<evidence type="ECO:0000313" key="2">
    <source>
        <dbReference type="EMBL" id="KFB44296.1"/>
    </source>
</evidence>
<protein>
    <submittedName>
        <fullName evidence="2 3">Uncharacterized protein</fullName>
    </submittedName>
</protein>
<name>A0A084W252_ANOSI</name>
<proteinExistence type="predicted"/>
<sequence>MTHSCIWCKFDSSTPLDQRTQRNWLVRVGARKTRGPEDQPLVVRRYGTVQSVHAVTPQPPSGEQLMQPKPRRWPSRRATQPEKSTNWCRLHHYERTSQHGKLPF</sequence>
<reference evidence="3" key="2">
    <citation type="submission" date="2020-05" db="UniProtKB">
        <authorList>
            <consortium name="EnsemblMetazoa"/>
        </authorList>
    </citation>
    <scope>IDENTIFICATION</scope>
</reference>
<feature type="compositionally biased region" description="Polar residues" evidence="1">
    <location>
        <begin position="77"/>
        <end position="87"/>
    </location>
</feature>
<dbReference type="AlphaFoldDB" id="A0A084W252"/>
<reference evidence="2 4" key="1">
    <citation type="journal article" date="2014" name="BMC Genomics">
        <title>Genome sequence of Anopheles sinensis provides insight into genetics basis of mosquito competence for malaria parasites.</title>
        <authorList>
            <person name="Zhou D."/>
            <person name="Zhang D."/>
            <person name="Ding G."/>
            <person name="Shi L."/>
            <person name="Hou Q."/>
            <person name="Ye Y."/>
            <person name="Xu Y."/>
            <person name="Zhou H."/>
            <person name="Xiong C."/>
            <person name="Li S."/>
            <person name="Yu J."/>
            <person name="Hong S."/>
            <person name="Yu X."/>
            <person name="Zou P."/>
            <person name="Chen C."/>
            <person name="Chang X."/>
            <person name="Wang W."/>
            <person name="Lv Y."/>
            <person name="Sun Y."/>
            <person name="Ma L."/>
            <person name="Shen B."/>
            <person name="Zhu C."/>
        </authorList>
    </citation>
    <scope>NUCLEOTIDE SEQUENCE [LARGE SCALE GENOMIC DNA]</scope>
</reference>